<dbReference type="EMBL" id="JBHMDO010000038">
    <property type="protein sequence ID" value="MFB9328834.1"/>
    <property type="molecule type" value="Genomic_DNA"/>
</dbReference>
<reference evidence="2 3" key="1">
    <citation type="submission" date="2024-09" db="EMBL/GenBank/DDBJ databases">
        <authorList>
            <person name="Sun Q."/>
            <person name="Mori K."/>
        </authorList>
    </citation>
    <scope>NUCLEOTIDE SEQUENCE [LARGE SCALE GENOMIC DNA]</scope>
    <source>
        <strain evidence="2 3">TISTR 2452</strain>
    </source>
</reference>
<keyword evidence="3" id="KW-1185">Reference proteome</keyword>
<feature type="domain" description="Fibronectin type-III" evidence="1">
    <location>
        <begin position="1"/>
        <end position="61"/>
    </location>
</feature>
<dbReference type="RefSeq" id="WP_377498531.1">
    <property type="nucleotide sequence ID" value="NZ_JBHMDO010000038.1"/>
</dbReference>
<dbReference type="Proteomes" id="UP001589747">
    <property type="component" value="Unassembled WGS sequence"/>
</dbReference>
<dbReference type="Gene3D" id="2.60.40.10">
    <property type="entry name" value="Immunoglobulins"/>
    <property type="match status" value="1"/>
</dbReference>
<proteinExistence type="predicted"/>
<sequence length="62" mass="6692">MTGYRIMNGSTVVSEMDVNTRTKGIEGLQPGTVYTFKIEARDRSGNWSADGPSVTVNTLPAN</sequence>
<dbReference type="InterPro" id="IPR036116">
    <property type="entry name" value="FN3_sf"/>
</dbReference>
<dbReference type="InterPro" id="IPR013783">
    <property type="entry name" value="Ig-like_fold"/>
</dbReference>
<dbReference type="CDD" id="cd00063">
    <property type="entry name" value="FN3"/>
    <property type="match status" value="1"/>
</dbReference>
<dbReference type="InterPro" id="IPR003961">
    <property type="entry name" value="FN3_dom"/>
</dbReference>
<organism evidence="2 3">
    <name type="scientific">Paenibacillus aurantiacus</name>
    <dbReference type="NCBI Taxonomy" id="1936118"/>
    <lineage>
        <taxon>Bacteria</taxon>
        <taxon>Bacillati</taxon>
        <taxon>Bacillota</taxon>
        <taxon>Bacilli</taxon>
        <taxon>Bacillales</taxon>
        <taxon>Paenibacillaceae</taxon>
        <taxon>Paenibacillus</taxon>
    </lineage>
</organism>
<comment type="caution">
    <text evidence="2">The sequence shown here is derived from an EMBL/GenBank/DDBJ whole genome shotgun (WGS) entry which is preliminary data.</text>
</comment>
<evidence type="ECO:0000313" key="2">
    <source>
        <dbReference type="EMBL" id="MFB9328834.1"/>
    </source>
</evidence>
<evidence type="ECO:0000259" key="1">
    <source>
        <dbReference type="PROSITE" id="PS50853"/>
    </source>
</evidence>
<accession>A0ABV5KUF5</accession>
<dbReference type="PROSITE" id="PS50853">
    <property type="entry name" value="FN3"/>
    <property type="match status" value="1"/>
</dbReference>
<name>A0ABV5KUF5_9BACL</name>
<gene>
    <name evidence="2" type="ORF">ACFFSY_23105</name>
</gene>
<dbReference type="SUPFAM" id="SSF49265">
    <property type="entry name" value="Fibronectin type III"/>
    <property type="match status" value="1"/>
</dbReference>
<evidence type="ECO:0000313" key="3">
    <source>
        <dbReference type="Proteomes" id="UP001589747"/>
    </source>
</evidence>
<protein>
    <submittedName>
        <fullName evidence="2">Fibronectin type III domain-containing protein</fullName>
    </submittedName>
</protein>